<evidence type="ECO:0000256" key="10">
    <source>
        <dbReference type="ARBA" id="ARBA00022605"/>
    </source>
</evidence>
<proteinExistence type="inferred from homology"/>
<dbReference type="NCBIfam" id="TIGR01357">
    <property type="entry name" value="aroB"/>
    <property type="match status" value="1"/>
</dbReference>
<evidence type="ECO:0000256" key="14">
    <source>
        <dbReference type="ARBA" id="ARBA00023027"/>
    </source>
</evidence>
<dbReference type="InterPro" id="IPR056179">
    <property type="entry name" value="DHQS_C"/>
</dbReference>
<keyword evidence="9" id="KW-0963">Cytoplasm</keyword>
<dbReference type="Pfam" id="PF24621">
    <property type="entry name" value="DHQS_C"/>
    <property type="match status" value="1"/>
</dbReference>
<evidence type="ECO:0000256" key="15">
    <source>
        <dbReference type="ARBA" id="ARBA00023141"/>
    </source>
</evidence>
<comment type="subcellular location">
    <subcellularLocation>
        <location evidence="4">Cytoplasm</location>
    </subcellularLocation>
</comment>
<keyword evidence="16 21" id="KW-0456">Lyase</keyword>
<evidence type="ECO:0000259" key="19">
    <source>
        <dbReference type="Pfam" id="PF01761"/>
    </source>
</evidence>
<comment type="cofactor">
    <cofactor evidence="2">
        <name>NAD(+)</name>
        <dbReference type="ChEBI" id="CHEBI:57540"/>
    </cofactor>
</comment>
<dbReference type="GO" id="GO:0000166">
    <property type="term" value="F:nucleotide binding"/>
    <property type="evidence" value="ECO:0007669"/>
    <property type="project" value="UniProtKB-KW"/>
</dbReference>
<dbReference type="Proteomes" id="UP000322976">
    <property type="component" value="Unassembled WGS sequence"/>
</dbReference>
<keyword evidence="17" id="KW-0170">Cobalt</keyword>
<evidence type="ECO:0000256" key="6">
    <source>
        <dbReference type="ARBA" id="ARBA00005412"/>
    </source>
</evidence>
<dbReference type="InterPro" id="IPR030960">
    <property type="entry name" value="DHQS/DOIS_N"/>
</dbReference>
<comment type="pathway">
    <text evidence="5">Metabolic intermediate biosynthesis; chorismate biosynthesis; chorismate from D-erythrose 4-phosphate and phosphoenolpyruvate: step 2/7.</text>
</comment>
<comment type="similarity">
    <text evidence="6">Belongs to the sugar phosphate cyclases superfamily. Dehydroquinate synthase family.</text>
</comment>
<keyword evidence="22" id="KW-1185">Reference proteome</keyword>
<evidence type="ECO:0000313" key="21">
    <source>
        <dbReference type="EMBL" id="TZE83135.1"/>
    </source>
</evidence>
<comment type="catalytic activity">
    <reaction evidence="1">
        <text>7-phospho-2-dehydro-3-deoxy-D-arabino-heptonate = 3-dehydroquinate + phosphate</text>
        <dbReference type="Rhea" id="RHEA:21968"/>
        <dbReference type="ChEBI" id="CHEBI:32364"/>
        <dbReference type="ChEBI" id="CHEBI:43474"/>
        <dbReference type="ChEBI" id="CHEBI:58394"/>
        <dbReference type="EC" id="4.2.3.4"/>
    </reaction>
</comment>
<comment type="caution">
    <text evidence="21">The sequence shown here is derived from an EMBL/GenBank/DDBJ whole genome shotgun (WGS) entry which is preliminary data.</text>
</comment>
<organism evidence="21 22">
    <name type="scientific">Calorimonas adulescens</name>
    <dbReference type="NCBI Taxonomy" id="2606906"/>
    <lineage>
        <taxon>Bacteria</taxon>
        <taxon>Bacillati</taxon>
        <taxon>Bacillota</taxon>
        <taxon>Clostridia</taxon>
        <taxon>Thermoanaerobacterales</taxon>
        <taxon>Thermoanaerobacteraceae</taxon>
        <taxon>Calorimonas</taxon>
    </lineage>
</organism>
<evidence type="ECO:0000256" key="11">
    <source>
        <dbReference type="ARBA" id="ARBA00022723"/>
    </source>
</evidence>
<evidence type="ECO:0000256" key="18">
    <source>
        <dbReference type="NCBIfam" id="TIGR01357"/>
    </source>
</evidence>
<dbReference type="GO" id="GO:0009423">
    <property type="term" value="P:chorismate biosynthetic process"/>
    <property type="evidence" value="ECO:0007669"/>
    <property type="project" value="UniProtKB-UniRule"/>
</dbReference>
<dbReference type="CDD" id="cd08195">
    <property type="entry name" value="DHQS"/>
    <property type="match status" value="1"/>
</dbReference>
<dbReference type="PANTHER" id="PTHR43622">
    <property type="entry name" value="3-DEHYDROQUINATE SYNTHASE"/>
    <property type="match status" value="1"/>
</dbReference>
<dbReference type="Gene3D" id="3.40.50.1970">
    <property type="match status" value="1"/>
</dbReference>
<evidence type="ECO:0000256" key="7">
    <source>
        <dbReference type="ARBA" id="ARBA00013031"/>
    </source>
</evidence>
<evidence type="ECO:0000256" key="16">
    <source>
        <dbReference type="ARBA" id="ARBA00023239"/>
    </source>
</evidence>
<dbReference type="Pfam" id="PF01761">
    <property type="entry name" value="DHQ_synthase"/>
    <property type="match status" value="1"/>
</dbReference>
<feature type="domain" description="3-dehydroquinate synthase C-terminal" evidence="20">
    <location>
        <begin position="166"/>
        <end position="302"/>
    </location>
</feature>
<gene>
    <name evidence="21" type="primary">aroB</name>
    <name evidence="21" type="ORF">FWJ32_02095</name>
</gene>
<dbReference type="PIRSF" id="PIRSF001455">
    <property type="entry name" value="DHQ_synth"/>
    <property type="match status" value="1"/>
</dbReference>
<dbReference type="GO" id="GO:0005737">
    <property type="term" value="C:cytoplasm"/>
    <property type="evidence" value="ECO:0007669"/>
    <property type="project" value="UniProtKB-SubCell"/>
</dbReference>
<sequence>MKKLDLRAGYDVYIDNSFNVCLLLDKRKKYLYVIDEMVDALYSRYISGEKVIVGPGEKAKDMSTILRIYDACIEKELDRGDFIIAVGGGSTGDAAGFAASTFKRGIGFINIPTTLLAMIDSSIGGKTAIDYKGIKNQVGTFYDPFIVYMDTEFLKTLPTSEIKSSMGEVIKYAVLSRSLYEWLDNNLNDVLSMDYEVIKDMIEKCIKIKVDIVNQDKTDRGIRTHLNLGHTIGHALETHYDISHGTAVAAGIYYESLVSYRLGILQSKKLHCIIELIDRCGLKAQYHLDKELVSLMSHDKKNVGGKIGLILPEDIGRVRKVLMDEKDLYEILKVPAI</sequence>
<dbReference type="EMBL" id="VTPS01000002">
    <property type="protein sequence ID" value="TZE83135.1"/>
    <property type="molecule type" value="Genomic_DNA"/>
</dbReference>
<evidence type="ECO:0000256" key="13">
    <source>
        <dbReference type="ARBA" id="ARBA00022833"/>
    </source>
</evidence>
<evidence type="ECO:0000256" key="9">
    <source>
        <dbReference type="ARBA" id="ARBA00022490"/>
    </source>
</evidence>
<feature type="domain" description="3-dehydroquinate synthase N-terminal" evidence="19">
    <location>
        <begin position="51"/>
        <end position="163"/>
    </location>
</feature>
<dbReference type="GO" id="GO:0009073">
    <property type="term" value="P:aromatic amino acid family biosynthetic process"/>
    <property type="evidence" value="ECO:0007669"/>
    <property type="project" value="UniProtKB-KW"/>
</dbReference>
<name>A0A5D8QEY8_9THEO</name>
<reference evidence="21 22" key="1">
    <citation type="submission" date="2019-08" db="EMBL/GenBank/DDBJ databases">
        <title>Calorimonas adulescens gen. nov., sp. nov., an anaerobic thermophilic bacterium from Sakhalin hot spring.</title>
        <authorList>
            <person name="Khomyakova M.A."/>
            <person name="Merkel A.Y."/>
            <person name="Novikov A."/>
            <person name="Bonch-Osmolovskaya E.A."/>
            <person name="Slobodkin A.I."/>
        </authorList>
    </citation>
    <scope>NUCLEOTIDE SEQUENCE [LARGE SCALE GENOMIC DNA]</scope>
    <source>
        <strain evidence="21 22">A05MB</strain>
    </source>
</reference>
<evidence type="ECO:0000259" key="20">
    <source>
        <dbReference type="Pfam" id="PF24621"/>
    </source>
</evidence>
<dbReference type="Gene3D" id="1.20.1090.10">
    <property type="entry name" value="Dehydroquinate synthase-like - alpha domain"/>
    <property type="match status" value="1"/>
</dbReference>
<evidence type="ECO:0000256" key="12">
    <source>
        <dbReference type="ARBA" id="ARBA00022741"/>
    </source>
</evidence>
<dbReference type="GO" id="GO:0003856">
    <property type="term" value="F:3-dehydroquinate synthase activity"/>
    <property type="evidence" value="ECO:0007669"/>
    <property type="project" value="UniProtKB-UniRule"/>
</dbReference>
<keyword evidence="11" id="KW-0479">Metal-binding</keyword>
<evidence type="ECO:0000256" key="4">
    <source>
        <dbReference type="ARBA" id="ARBA00004496"/>
    </source>
</evidence>
<dbReference type="InterPro" id="IPR030963">
    <property type="entry name" value="DHQ_synth_fam"/>
</dbReference>
<evidence type="ECO:0000256" key="1">
    <source>
        <dbReference type="ARBA" id="ARBA00001393"/>
    </source>
</evidence>
<dbReference type="GO" id="GO:0046872">
    <property type="term" value="F:metal ion binding"/>
    <property type="evidence" value="ECO:0007669"/>
    <property type="project" value="UniProtKB-KW"/>
</dbReference>
<dbReference type="InterPro" id="IPR050071">
    <property type="entry name" value="Dehydroquinate_synthase"/>
</dbReference>
<evidence type="ECO:0000256" key="8">
    <source>
        <dbReference type="ARBA" id="ARBA00017684"/>
    </source>
</evidence>
<evidence type="ECO:0000256" key="2">
    <source>
        <dbReference type="ARBA" id="ARBA00001911"/>
    </source>
</evidence>
<keyword evidence="14" id="KW-0520">NAD</keyword>
<evidence type="ECO:0000256" key="3">
    <source>
        <dbReference type="ARBA" id="ARBA00001941"/>
    </source>
</evidence>
<evidence type="ECO:0000256" key="17">
    <source>
        <dbReference type="ARBA" id="ARBA00023285"/>
    </source>
</evidence>
<keyword evidence="10" id="KW-0028">Amino-acid biosynthesis</keyword>
<dbReference type="RefSeq" id="WP_149544332.1">
    <property type="nucleotide sequence ID" value="NZ_VTPS01000002.1"/>
</dbReference>
<keyword evidence="15" id="KW-0057">Aromatic amino acid biosynthesis</keyword>
<dbReference type="EC" id="4.2.3.4" evidence="7 18"/>
<evidence type="ECO:0000256" key="5">
    <source>
        <dbReference type="ARBA" id="ARBA00004661"/>
    </source>
</evidence>
<dbReference type="AlphaFoldDB" id="A0A5D8QEY8"/>
<dbReference type="PANTHER" id="PTHR43622:SF7">
    <property type="entry name" value="3-DEHYDROQUINATE SYNTHASE, CHLOROPLASTIC"/>
    <property type="match status" value="1"/>
</dbReference>
<accession>A0A5D8QEY8</accession>
<dbReference type="SUPFAM" id="SSF56796">
    <property type="entry name" value="Dehydroquinate synthase-like"/>
    <property type="match status" value="1"/>
</dbReference>
<evidence type="ECO:0000313" key="22">
    <source>
        <dbReference type="Proteomes" id="UP000322976"/>
    </source>
</evidence>
<protein>
    <recommendedName>
        <fullName evidence="8 18">3-dehydroquinate synthase</fullName>
        <ecNumber evidence="7 18">4.2.3.4</ecNumber>
    </recommendedName>
</protein>
<dbReference type="GO" id="GO:0008652">
    <property type="term" value="P:amino acid biosynthetic process"/>
    <property type="evidence" value="ECO:0007669"/>
    <property type="project" value="UniProtKB-KW"/>
</dbReference>
<keyword evidence="12" id="KW-0547">Nucleotide-binding</keyword>
<dbReference type="InterPro" id="IPR016037">
    <property type="entry name" value="DHQ_synth_AroB"/>
</dbReference>
<comment type="cofactor">
    <cofactor evidence="3">
        <name>Co(2+)</name>
        <dbReference type="ChEBI" id="CHEBI:48828"/>
    </cofactor>
</comment>
<keyword evidence="13" id="KW-0862">Zinc</keyword>